<dbReference type="InterPro" id="IPR043502">
    <property type="entry name" value="DNA/RNA_pol_sf"/>
</dbReference>
<dbReference type="EMBL" id="JAHRIN010045834">
    <property type="protein sequence ID" value="MEQ2207767.1"/>
    <property type="molecule type" value="Genomic_DNA"/>
</dbReference>
<comment type="caution">
    <text evidence="1">The sequence shown here is derived from an EMBL/GenBank/DDBJ whole genome shotgun (WGS) entry which is preliminary data.</text>
</comment>
<dbReference type="Proteomes" id="UP001434883">
    <property type="component" value="Unassembled WGS sequence"/>
</dbReference>
<dbReference type="Gene3D" id="3.30.70.270">
    <property type="match status" value="1"/>
</dbReference>
<protein>
    <recommendedName>
        <fullName evidence="3">Reverse transcriptase domain-containing protein</fullName>
    </recommendedName>
</protein>
<feature type="non-terminal residue" evidence="1">
    <location>
        <position position="1"/>
    </location>
</feature>
<gene>
    <name evidence="1" type="ORF">XENOCAPTIV_018226</name>
</gene>
<evidence type="ECO:0000313" key="2">
    <source>
        <dbReference type="Proteomes" id="UP001434883"/>
    </source>
</evidence>
<keyword evidence="2" id="KW-1185">Reference proteome</keyword>
<evidence type="ECO:0008006" key="3">
    <source>
        <dbReference type="Google" id="ProtNLM"/>
    </source>
</evidence>
<sequence>IEPSCSEWCSPMVSAFKKGCDHCIAAYLDDVVVFSSSWEEHVQHLSLVLGKIQEAGLTGNP</sequence>
<reference evidence="1 2" key="1">
    <citation type="submission" date="2021-06" db="EMBL/GenBank/DDBJ databases">
        <authorList>
            <person name="Palmer J.M."/>
        </authorList>
    </citation>
    <scope>NUCLEOTIDE SEQUENCE [LARGE SCALE GENOMIC DNA]</scope>
    <source>
        <strain evidence="1 2">XC_2019</strain>
        <tissue evidence="1">Muscle</tissue>
    </source>
</reference>
<name>A0ABV0RHX9_9TELE</name>
<evidence type="ECO:0000313" key="1">
    <source>
        <dbReference type="EMBL" id="MEQ2207767.1"/>
    </source>
</evidence>
<organism evidence="1 2">
    <name type="scientific">Xenoophorus captivus</name>
    <dbReference type="NCBI Taxonomy" id="1517983"/>
    <lineage>
        <taxon>Eukaryota</taxon>
        <taxon>Metazoa</taxon>
        <taxon>Chordata</taxon>
        <taxon>Craniata</taxon>
        <taxon>Vertebrata</taxon>
        <taxon>Euteleostomi</taxon>
        <taxon>Actinopterygii</taxon>
        <taxon>Neopterygii</taxon>
        <taxon>Teleostei</taxon>
        <taxon>Neoteleostei</taxon>
        <taxon>Acanthomorphata</taxon>
        <taxon>Ovalentaria</taxon>
        <taxon>Atherinomorphae</taxon>
        <taxon>Cyprinodontiformes</taxon>
        <taxon>Goodeidae</taxon>
        <taxon>Xenoophorus</taxon>
    </lineage>
</organism>
<dbReference type="InterPro" id="IPR043128">
    <property type="entry name" value="Rev_trsase/Diguanyl_cyclase"/>
</dbReference>
<accession>A0ABV0RHX9</accession>
<proteinExistence type="predicted"/>
<dbReference type="SUPFAM" id="SSF56672">
    <property type="entry name" value="DNA/RNA polymerases"/>
    <property type="match status" value="1"/>
</dbReference>